<dbReference type="Gene3D" id="3.10.10.10">
    <property type="entry name" value="HIV Type 1 Reverse Transcriptase, subunit A, domain 1"/>
    <property type="match status" value="1"/>
</dbReference>
<dbReference type="InterPro" id="IPR043128">
    <property type="entry name" value="Rev_trsase/Diguanyl_cyclase"/>
</dbReference>
<dbReference type="Proteomes" id="UP000321393">
    <property type="component" value="Unassembled WGS sequence"/>
</dbReference>
<evidence type="ECO:0000313" key="6">
    <source>
        <dbReference type="Proteomes" id="UP000321947"/>
    </source>
</evidence>
<comment type="caution">
    <text evidence="3">The sequence shown here is derived from an EMBL/GenBank/DDBJ whole genome shotgun (WGS) entry which is preliminary data.</text>
</comment>
<keyword evidence="1" id="KW-0472">Membrane</keyword>
<feature type="domain" description="Reverse transcriptase" evidence="2">
    <location>
        <begin position="273"/>
        <end position="372"/>
    </location>
</feature>
<dbReference type="Pfam" id="PF00078">
    <property type="entry name" value="RVT_1"/>
    <property type="match status" value="1"/>
</dbReference>
<dbReference type="PANTHER" id="PTHR24559">
    <property type="entry name" value="TRANSPOSON TY3-I GAG-POL POLYPROTEIN"/>
    <property type="match status" value="1"/>
</dbReference>
<reference evidence="5 6" key="1">
    <citation type="submission" date="2019-08" db="EMBL/GenBank/DDBJ databases">
        <title>Draft genome sequences of two oriental melons (Cucumis melo L. var makuwa).</title>
        <authorList>
            <person name="Kwon S.-Y."/>
        </authorList>
    </citation>
    <scope>NUCLEOTIDE SEQUENCE [LARGE SCALE GENOMIC DNA]</scope>
    <source>
        <strain evidence="6">cv. Chang Bougi</strain>
        <strain evidence="5">cv. SW 3</strain>
        <tissue evidence="3">Leaf</tissue>
    </source>
</reference>
<proteinExistence type="predicted"/>
<dbReference type="InterPro" id="IPR053134">
    <property type="entry name" value="RNA-dir_DNA_polymerase"/>
</dbReference>
<evidence type="ECO:0000313" key="3">
    <source>
        <dbReference type="EMBL" id="KAA0042186.1"/>
    </source>
</evidence>
<dbReference type="InterPro" id="IPR043502">
    <property type="entry name" value="DNA/RNA_pol_sf"/>
</dbReference>
<dbReference type="CDD" id="cd01647">
    <property type="entry name" value="RT_LTR"/>
    <property type="match status" value="1"/>
</dbReference>
<dbReference type="InterPro" id="IPR000477">
    <property type="entry name" value="RT_dom"/>
</dbReference>
<dbReference type="EMBL" id="SSTD01003357">
    <property type="protein sequence ID" value="TYK26759.1"/>
    <property type="molecule type" value="Genomic_DNA"/>
</dbReference>
<sequence>MVKWSLSLARPRCNGVEIPRYAKRCIGTVSCCPTDPASLYSGPSGTQSVLDQLSAEAKHLRDFKKYNPKTVDRSMDDPTKVQMWLASIDTIFWYMKYPNYQKVQYNLGAVQGKFLCKILLWQPERHRQEIAAAGKTLRELPACHSCGRSHGERCLAGSGEIATTREKAKQASTVVIGMDWLLANYASINCSRKKVVFNPPSTASFKFKGAENVVLPKVISAMKASKLLNQGTWSILASDFHVLEIDFAIELESDIVPISRAPYRMAPAKLKELKLQGATVFSKIDLRSGYHQLRIRDSDIPKTTFHSKYRHYVFIVMSFGLINTPVVFMNLMNKVFKDFLDTCVIVFIDDILVYFKTEAEHEEHLHRVLETL</sequence>
<keyword evidence="1" id="KW-1133">Transmembrane helix</keyword>
<name>A0A5A7TJN5_CUCMM</name>
<protein>
    <submittedName>
        <fullName evidence="3">Ty3-gypsy retrotransposon protein</fullName>
    </submittedName>
</protein>
<evidence type="ECO:0000313" key="5">
    <source>
        <dbReference type="Proteomes" id="UP000321393"/>
    </source>
</evidence>
<dbReference type="OrthoDB" id="5865526at2759"/>
<evidence type="ECO:0000259" key="2">
    <source>
        <dbReference type="Pfam" id="PF00078"/>
    </source>
</evidence>
<organism evidence="3 5">
    <name type="scientific">Cucumis melo var. makuwa</name>
    <name type="common">Oriental melon</name>
    <dbReference type="NCBI Taxonomy" id="1194695"/>
    <lineage>
        <taxon>Eukaryota</taxon>
        <taxon>Viridiplantae</taxon>
        <taxon>Streptophyta</taxon>
        <taxon>Embryophyta</taxon>
        <taxon>Tracheophyta</taxon>
        <taxon>Spermatophyta</taxon>
        <taxon>Magnoliopsida</taxon>
        <taxon>eudicotyledons</taxon>
        <taxon>Gunneridae</taxon>
        <taxon>Pentapetalae</taxon>
        <taxon>rosids</taxon>
        <taxon>fabids</taxon>
        <taxon>Cucurbitales</taxon>
        <taxon>Cucurbitaceae</taxon>
        <taxon>Benincaseae</taxon>
        <taxon>Cucumis</taxon>
    </lineage>
</organism>
<dbReference type="AlphaFoldDB" id="A0A5A7TJN5"/>
<evidence type="ECO:0000256" key="1">
    <source>
        <dbReference type="SAM" id="Phobius"/>
    </source>
</evidence>
<gene>
    <name evidence="4" type="ORF">E5676_scaffold124G00480</name>
    <name evidence="3" type="ORF">E6C27_scaffold67G006810</name>
</gene>
<dbReference type="SUPFAM" id="SSF56672">
    <property type="entry name" value="DNA/RNA polymerases"/>
    <property type="match status" value="1"/>
</dbReference>
<accession>A0A5A7TJN5</accession>
<keyword evidence="1" id="KW-0812">Transmembrane</keyword>
<dbReference type="Gene3D" id="3.30.70.270">
    <property type="match status" value="1"/>
</dbReference>
<dbReference type="PANTHER" id="PTHR24559:SF444">
    <property type="entry name" value="REVERSE TRANSCRIPTASE DOMAIN-CONTAINING PROTEIN"/>
    <property type="match status" value="1"/>
</dbReference>
<dbReference type="EMBL" id="SSTE01016227">
    <property type="protein sequence ID" value="KAA0042186.1"/>
    <property type="molecule type" value="Genomic_DNA"/>
</dbReference>
<feature type="transmembrane region" description="Helical" evidence="1">
    <location>
        <begin position="312"/>
        <end position="332"/>
    </location>
</feature>
<evidence type="ECO:0000313" key="4">
    <source>
        <dbReference type="EMBL" id="TYK26759.1"/>
    </source>
</evidence>
<dbReference type="Proteomes" id="UP000321947">
    <property type="component" value="Unassembled WGS sequence"/>
</dbReference>